<dbReference type="PANTHER" id="PTHR45918">
    <property type="entry name" value="ALPHA-1,3/1,6-MANNOSYLTRANSFERASE ALG2"/>
    <property type="match status" value="1"/>
</dbReference>
<dbReference type="Proteomes" id="UP000066737">
    <property type="component" value="Chromosome I"/>
</dbReference>
<dbReference type="Pfam" id="PF00534">
    <property type="entry name" value="Glycos_transf_1"/>
    <property type="match status" value="1"/>
</dbReference>
<keyword evidence="8" id="KW-1133">Transmembrane helix</keyword>
<evidence type="ECO:0000256" key="9">
    <source>
        <dbReference type="ARBA" id="ARBA00023136"/>
    </source>
</evidence>
<evidence type="ECO:0000256" key="6">
    <source>
        <dbReference type="ARBA" id="ARBA00022692"/>
    </source>
</evidence>
<evidence type="ECO:0000313" key="18">
    <source>
        <dbReference type="Proteomes" id="UP000066737"/>
    </source>
</evidence>
<evidence type="ECO:0000256" key="10">
    <source>
        <dbReference type="ARBA" id="ARBA00032047"/>
    </source>
</evidence>
<protein>
    <recommendedName>
        <fullName evidence="10">GDP-Man:Man(1)GlcNAc(2)-PP-Dol alpha-1,3-mannosyltransferase</fullName>
        <ecNumber evidence="4">2.4.1.132</ecNumber>
        <ecNumber evidence="3">2.4.1.257</ecNumber>
    </recommendedName>
    <alternativeName>
        <fullName evidence="12">GDP-Man:Man(1)GlcNAc(2)-PP-dolichol mannosyltransferase</fullName>
    </alternativeName>
    <alternativeName>
        <fullName evidence="11">GDP-Man:Man(2)GlcNAc(2)-PP-Dol alpha-1,6-mannosyltransferase</fullName>
    </alternativeName>
</protein>
<organism evidence="17 18">
    <name type="scientific">Halobacterium hubeiense</name>
    <dbReference type="NCBI Taxonomy" id="1407499"/>
    <lineage>
        <taxon>Archaea</taxon>
        <taxon>Methanobacteriati</taxon>
        <taxon>Methanobacteriota</taxon>
        <taxon>Stenosarchaea group</taxon>
        <taxon>Halobacteria</taxon>
        <taxon>Halobacteriales</taxon>
        <taxon>Halobacteriaceae</taxon>
        <taxon>Halobacterium</taxon>
    </lineage>
</organism>
<dbReference type="SUPFAM" id="SSF53756">
    <property type="entry name" value="UDP-Glycosyltransferase/glycogen phosphorylase"/>
    <property type="match status" value="1"/>
</dbReference>
<keyword evidence="17" id="KW-0328">Glycosyltransferase</keyword>
<evidence type="ECO:0000256" key="7">
    <source>
        <dbReference type="ARBA" id="ARBA00022824"/>
    </source>
</evidence>
<dbReference type="GO" id="GO:0004378">
    <property type="term" value="F:GDP-Man:Man(1)GlcNAc(2)-PP-Dol alpha-1,3-mannosyltransferase activity"/>
    <property type="evidence" value="ECO:0007669"/>
    <property type="project" value="UniProtKB-EC"/>
</dbReference>
<keyword evidence="6" id="KW-0812">Transmembrane</keyword>
<dbReference type="RefSeq" id="WP_082687133.1">
    <property type="nucleotide sequence ID" value="NZ_LN831302.1"/>
</dbReference>
<evidence type="ECO:0000313" key="17">
    <source>
        <dbReference type="EMBL" id="CQH45848.1"/>
    </source>
</evidence>
<dbReference type="KEGG" id="hhb:Hhub_1172"/>
<evidence type="ECO:0000259" key="16">
    <source>
        <dbReference type="Pfam" id="PF13439"/>
    </source>
</evidence>
<dbReference type="Pfam" id="PF13439">
    <property type="entry name" value="Glyco_transf_4"/>
    <property type="match status" value="1"/>
</dbReference>
<proteinExistence type="predicted"/>
<gene>
    <name evidence="17" type="ORF">HHUB_1172</name>
</gene>
<evidence type="ECO:0000256" key="4">
    <source>
        <dbReference type="ARBA" id="ARBA00012649"/>
    </source>
</evidence>
<reference evidence="18" key="1">
    <citation type="journal article" date="2016" name="Environ. Microbiol.">
        <title>The complete genome of a viable archaeum isolated from 123-million-year-old rock salt.</title>
        <authorList>
            <person name="Jaakkola S.T."/>
            <person name="Pfeiffer F."/>
            <person name="Ravantti J.J."/>
            <person name="Guo Q."/>
            <person name="Liu Y."/>
            <person name="Chen X."/>
            <person name="Ma H."/>
            <person name="Yang C."/>
            <person name="Oksanen H.M."/>
            <person name="Bamford D.H."/>
        </authorList>
    </citation>
    <scope>NUCLEOTIDE SEQUENCE</scope>
    <source>
        <strain evidence="18">JI20-1</strain>
    </source>
</reference>
<dbReference type="GeneID" id="78737105"/>
<dbReference type="EMBL" id="LN831302">
    <property type="protein sequence ID" value="CQH45848.1"/>
    <property type="molecule type" value="Genomic_DNA"/>
</dbReference>
<evidence type="ECO:0000256" key="12">
    <source>
        <dbReference type="ARBA" id="ARBA00032874"/>
    </source>
</evidence>
<evidence type="ECO:0000256" key="3">
    <source>
        <dbReference type="ARBA" id="ARBA00011969"/>
    </source>
</evidence>
<dbReference type="EC" id="2.4.1.257" evidence="3"/>
<evidence type="ECO:0000256" key="8">
    <source>
        <dbReference type="ARBA" id="ARBA00022989"/>
    </source>
</evidence>
<comment type="pathway">
    <text evidence="2">Protein modification; protein glycosylation.</text>
</comment>
<keyword evidence="9" id="KW-0472">Membrane</keyword>
<comment type="subcellular location">
    <subcellularLocation>
        <location evidence="1">Endoplasmic reticulum membrane</location>
    </subcellularLocation>
</comment>
<dbReference type="InterPro" id="IPR001296">
    <property type="entry name" value="Glyco_trans_1"/>
</dbReference>
<keyword evidence="5 17" id="KW-0808">Transferase</keyword>
<evidence type="ECO:0000256" key="1">
    <source>
        <dbReference type="ARBA" id="ARBA00004586"/>
    </source>
</evidence>
<evidence type="ECO:0000256" key="5">
    <source>
        <dbReference type="ARBA" id="ARBA00022679"/>
    </source>
</evidence>
<dbReference type="Gene3D" id="3.40.50.2000">
    <property type="entry name" value="Glycogen Phosphorylase B"/>
    <property type="match status" value="2"/>
</dbReference>
<comment type="catalytic activity">
    <reaction evidence="14">
        <text>an alpha-D-Man-(1-&gt;3)-beta-D-Man-(1-&gt;4)-beta-D-GlcNAc-(1-&gt;4)-alpha-D-GlcNAc-diphospho-di-trans,poly-cis-dolichol + GDP-alpha-D-mannose = an alpha-D-Man-(1-&gt;3)-[alpha-D-Man-(1-&gt;6)]-beta-D-Man-(1-&gt;4)-beta-D-GlcNAc-(1-&gt;4)-alpha-D-GlcNAc-diphospho-di-trans,poly-cis-dolichol + GDP + H(+)</text>
        <dbReference type="Rhea" id="RHEA:29519"/>
        <dbReference type="Rhea" id="RHEA-COMP:19513"/>
        <dbReference type="Rhea" id="RHEA-COMP:19515"/>
        <dbReference type="ChEBI" id="CHEBI:15378"/>
        <dbReference type="ChEBI" id="CHEBI:57527"/>
        <dbReference type="ChEBI" id="CHEBI:58189"/>
        <dbReference type="ChEBI" id="CHEBI:132510"/>
        <dbReference type="ChEBI" id="CHEBI:132511"/>
        <dbReference type="EC" id="2.4.1.257"/>
    </reaction>
    <physiologicalReaction direction="left-to-right" evidence="14">
        <dbReference type="Rhea" id="RHEA:29520"/>
    </physiologicalReaction>
</comment>
<keyword evidence="18" id="KW-1185">Reference proteome</keyword>
<feature type="domain" description="Glycosyltransferase subfamily 4-like N-terminal" evidence="16">
    <location>
        <begin position="17"/>
        <end position="180"/>
    </location>
</feature>
<name>A0A0U5AAB5_9EURY</name>
<dbReference type="InterPro" id="IPR027054">
    <property type="entry name" value="ALG2"/>
</dbReference>
<dbReference type="STRING" id="1407499.HHUB_1172"/>
<dbReference type="PANTHER" id="PTHR45918:SF1">
    <property type="entry name" value="ALPHA-1,3_1,6-MANNOSYLTRANSFERASE ALG2"/>
    <property type="match status" value="1"/>
</dbReference>
<dbReference type="AlphaFoldDB" id="A0A0U5AAB5"/>
<evidence type="ECO:0000259" key="15">
    <source>
        <dbReference type="Pfam" id="PF00534"/>
    </source>
</evidence>
<keyword evidence="7" id="KW-0256">Endoplasmic reticulum</keyword>
<dbReference type="GO" id="GO:0102704">
    <property type="term" value="F:GDP-Man:Man(2)GlcNAc(2)-PP-Dol alpha-1,6-mannosyltransferase activity"/>
    <property type="evidence" value="ECO:0007669"/>
    <property type="project" value="UniProtKB-EC"/>
</dbReference>
<evidence type="ECO:0000256" key="11">
    <source>
        <dbReference type="ARBA" id="ARBA00032333"/>
    </source>
</evidence>
<sequence length="358" mass="40934">MVERISAVVVQDRLNTYGGGERVVHQLTETIPGNVDIVTGEYEPESTYDFDDSSVTEIRSNSFGSFIASRLTIDWNEYDVAILSGNRPQFIQWLNLPIPVIRYCHSPTRTFWSLRDRSFRESNLAEKVVRAGIAPAYRRIDTVLNRRHSHIVANSHNIRSQVDRFYGLDATVAYPPVDVESFEYAAHEDYWLSVNRLVPKKRVDLQIDAFAGTDENLVIVGSVDEHFDEFGSQMKSRIDSTPNVELEEFATEDHLRSLYSRAKGVVYTPYYEDFGIVPVEAMASGKPVVAVAEGGPIETVHDERTGWHVSPDVVEIRERVTSDFDPDEFRAQCLERVRRFDRREFKDTINEVISEYAV</sequence>
<accession>A0A0U5AAB5</accession>
<evidence type="ECO:0000256" key="14">
    <source>
        <dbReference type="ARBA" id="ARBA00045104"/>
    </source>
</evidence>
<dbReference type="EC" id="2.4.1.132" evidence="4"/>
<dbReference type="InterPro" id="IPR028098">
    <property type="entry name" value="Glyco_trans_4-like_N"/>
</dbReference>
<comment type="catalytic activity">
    <reaction evidence="13">
        <text>a beta-D-Man-(1-&gt;4)-beta-D-GlcNAc-(1-&gt;4)-alpha-D-GlcNAc-diphospho-di-trans,poly-cis-dolichol + GDP-alpha-D-mannose = an alpha-D-Man-(1-&gt;3)-beta-D-Man-(1-&gt;4)-beta-D-GlcNAc-(1-&gt;4)-alpha-D-GlcNAc-diphospho-di-trans,poly-cis-dolichol + GDP + H(+)</text>
        <dbReference type="Rhea" id="RHEA:29515"/>
        <dbReference type="Rhea" id="RHEA-COMP:19511"/>
        <dbReference type="Rhea" id="RHEA-COMP:19513"/>
        <dbReference type="ChEBI" id="CHEBI:15378"/>
        <dbReference type="ChEBI" id="CHEBI:57527"/>
        <dbReference type="ChEBI" id="CHEBI:58189"/>
        <dbReference type="ChEBI" id="CHEBI:58472"/>
        <dbReference type="ChEBI" id="CHEBI:132510"/>
        <dbReference type="EC" id="2.4.1.132"/>
    </reaction>
    <physiologicalReaction direction="left-to-right" evidence="13">
        <dbReference type="Rhea" id="RHEA:29516"/>
    </physiologicalReaction>
</comment>
<evidence type="ECO:0000256" key="2">
    <source>
        <dbReference type="ARBA" id="ARBA00004922"/>
    </source>
</evidence>
<dbReference type="OrthoDB" id="132546at2157"/>
<evidence type="ECO:0000256" key="13">
    <source>
        <dbReference type="ARBA" id="ARBA00045103"/>
    </source>
</evidence>
<feature type="domain" description="Glycosyl transferase family 1" evidence="15">
    <location>
        <begin position="188"/>
        <end position="335"/>
    </location>
</feature>